<feature type="compositionally biased region" description="Low complexity" evidence="1">
    <location>
        <begin position="484"/>
        <end position="494"/>
    </location>
</feature>
<proteinExistence type="predicted"/>
<dbReference type="OrthoDB" id="3967092at2759"/>
<dbReference type="AlphaFoldDB" id="A0A6A6BJW5"/>
<feature type="region of interest" description="Disordered" evidence="1">
    <location>
        <begin position="356"/>
        <end position="418"/>
    </location>
</feature>
<feature type="region of interest" description="Disordered" evidence="1">
    <location>
        <begin position="80"/>
        <end position="107"/>
    </location>
</feature>
<keyword evidence="3" id="KW-1185">Reference proteome</keyword>
<feature type="compositionally biased region" description="Polar residues" evidence="1">
    <location>
        <begin position="472"/>
        <end position="483"/>
    </location>
</feature>
<protein>
    <submittedName>
        <fullName evidence="2">Uncharacterized protein</fullName>
    </submittedName>
</protein>
<reference evidence="2" key="1">
    <citation type="journal article" date="2020" name="Stud. Mycol.">
        <title>101 Dothideomycetes genomes: a test case for predicting lifestyles and emergence of pathogens.</title>
        <authorList>
            <person name="Haridas S."/>
            <person name="Albert R."/>
            <person name="Binder M."/>
            <person name="Bloem J."/>
            <person name="Labutti K."/>
            <person name="Salamov A."/>
            <person name="Andreopoulos B."/>
            <person name="Baker S."/>
            <person name="Barry K."/>
            <person name="Bills G."/>
            <person name="Bluhm B."/>
            <person name="Cannon C."/>
            <person name="Castanera R."/>
            <person name="Culley D."/>
            <person name="Daum C."/>
            <person name="Ezra D."/>
            <person name="Gonzalez J."/>
            <person name="Henrissat B."/>
            <person name="Kuo A."/>
            <person name="Liang C."/>
            <person name="Lipzen A."/>
            <person name="Lutzoni F."/>
            <person name="Magnuson J."/>
            <person name="Mondo S."/>
            <person name="Nolan M."/>
            <person name="Ohm R."/>
            <person name="Pangilinan J."/>
            <person name="Park H.-J."/>
            <person name="Ramirez L."/>
            <person name="Alfaro M."/>
            <person name="Sun H."/>
            <person name="Tritt A."/>
            <person name="Yoshinaga Y."/>
            <person name="Zwiers L.-H."/>
            <person name="Turgeon B."/>
            <person name="Goodwin S."/>
            <person name="Spatafora J."/>
            <person name="Crous P."/>
            <person name="Grigoriev I."/>
        </authorList>
    </citation>
    <scope>NUCLEOTIDE SEQUENCE</scope>
    <source>
        <strain evidence="2">CBS 121167</strain>
    </source>
</reference>
<dbReference type="RefSeq" id="XP_033399640.1">
    <property type="nucleotide sequence ID" value="XM_033543053.1"/>
</dbReference>
<evidence type="ECO:0000313" key="3">
    <source>
        <dbReference type="Proteomes" id="UP000799438"/>
    </source>
</evidence>
<dbReference type="GeneID" id="54300550"/>
<gene>
    <name evidence="2" type="ORF">K452DRAFT_307275</name>
</gene>
<dbReference type="EMBL" id="ML995481">
    <property type="protein sequence ID" value="KAF2143928.1"/>
    <property type="molecule type" value="Genomic_DNA"/>
</dbReference>
<evidence type="ECO:0000256" key="1">
    <source>
        <dbReference type="SAM" id="MobiDB-lite"/>
    </source>
</evidence>
<feature type="region of interest" description="Disordered" evidence="1">
    <location>
        <begin position="472"/>
        <end position="501"/>
    </location>
</feature>
<name>A0A6A6BJW5_9PEZI</name>
<sequence length="527" mass="58978">MPPPTNVEDQEPLRRNVPMSSFHRPSHDTINWAPTFFPHQSLSQEQACQSPCSYPVPRSSQGKQQAFATSALQPFPGFSVFSGIHPQNHSGTTPNRDNKQSSSSDYGLDFSYQPAENLALTNSSITPSTTFTAEPGIQIRNFNVDPSLDFIGQDAGSLPHKLAQVLTPGTSRLYRNLTNLPQDKVLADRAAAKAFRLQKIKRDAIIADETVEEVKKNEYQWFEALFESFIDTSYMQDNTTAAAHRYFVDVAKKRYDTMEIQAACWEIIELVLDGAQQGFRRPSSTELVKRILPDEQGLKCTKRLFSICVSLREEKTICVDVLEGKKHSIEDFVYAPMAYRKMKTDYRFQNNHRFASKEIPSGNKPLFQSRDTRALDSSPCPLAPARNKRAHSAMEDEDNGSGILSGRTTQQQQKKPRTAELYHTFPTEYRLQHTQSRQASGLAPYPAAQPAMPTPATSSPYNVITFQAQAPSHNLGDFNSNRPSASSFTHSSPSDQHATVKASVPQLTNTEISAMVAQQLLSMHEWQ</sequence>
<evidence type="ECO:0000313" key="2">
    <source>
        <dbReference type="EMBL" id="KAF2143928.1"/>
    </source>
</evidence>
<feature type="compositionally biased region" description="Polar residues" evidence="1">
    <location>
        <begin position="85"/>
        <end position="105"/>
    </location>
</feature>
<dbReference type="Proteomes" id="UP000799438">
    <property type="component" value="Unassembled WGS sequence"/>
</dbReference>
<accession>A0A6A6BJW5</accession>
<feature type="region of interest" description="Disordered" evidence="1">
    <location>
        <begin position="1"/>
        <end position="25"/>
    </location>
</feature>
<organism evidence="2 3">
    <name type="scientific">Aplosporella prunicola CBS 121167</name>
    <dbReference type="NCBI Taxonomy" id="1176127"/>
    <lineage>
        <taxon>Eukaryota</taxon>
        <taxon>Fungi</taxon>
        <taxon>Dikarya</taxon>
        <taxon>Ascomycota</taxon>
        <taxon>Pezizomycotina</taxon>
        <taxon>Dothideomycetes</taxon>
        <taxon>Dothideomycetes incertae sedis</taxon>
        <taxon>Botryosphaeriales</taxon>
        <taxon>Aplosporellaceae</taxon>
        <taxon>Aplosporella</taxon>
    </lineage>
</organism>